<sequence length="71" mass="7874">YVNAKLVPISTKLVRTPVLLRNANSLTSAYFLLSLHSASPQKVAVTAYITCGTLEGYLEPDTLWEARTYWG</sequence>
<keyword evidence="2" id="KW-1185">Reference proteome</keyword>
<protein>
    <submittedName>
        <fullName evidence="1">Uncharacterized protein</fullName>
    </submittedName>
</protein>
<comment type="caution">
    <text evidence="1">The sequence shown here is derived from an EMBL/GenBank/DDBJ whole genome shotgun (WGS) entry which is preliminary data.</text>
</comment>
<name>A0A8X7CQR9_9ARAC</name>
<gene>
    <name evidence="1" type="ORF">TNIN_452671</name>
</gene>
<accession>A0A8X7CQR9</accession>
<evidence type="ECO:0000313" key="1">
    <source>
        <dbReference type="EMBL" id="GFY74810.1"/>
    </source>
</evidence>
<feature type="non-terminal residue" evidence="1">
    <location>
        <position position="1"/>
    </location>
</feature>
<dbReference type="AlphaFoldDB" id="A0A8X7CQR9"/>
<organism evidence="1 2">
    <name type="scientific">Trichonephila inaurata madagascariensis</name>
    <dbReference type="NCBI Taxonomy" id="2747483"/>
    <lineage>
        <taxon>Eukaryota</taxon>
        <taxon>Metazoa</taxon>
        <taxon>Ecdysozoa</taxon>
        <taxon>Arthropoda</taxon>
        <taxon>Chelicerata</taxon>
        <taxon>Arachnida</taxon>
        <taxon>Araneae</taxon>
        <taxon>Araneomorphae</taxon>
        <taxon>Entelegynae</taxon>
        <taxon>Araneoidea</taxon>
        <taxon>Nephilidae</taxon>
        <taxon>Trichonephila</taxon>
        <taxon>Trichonephila inaurata</taxon>
    </lineage>
</organism>
<dbReference type="Proteomes" id="UP000886998">
    <property type="component" value="Unassembled WGS sequence"/>
</dbReference>
<evidence type="ECO:0000313" key="2">
    <source>
        <dbReference type="Proteomes" id="UP000886998"/>
    </source>
</evidence>
<dbReference type="EMBL" id="BMAV01020972">
    <property type="protein sequence ID" value="GFY74810.1"/>
    <property type="molecule type" value="Genomic_DNA"/>
</dbReference>
<proteinExistence type="predicted"/>
<reference evidence="1" key="1">
    <citation type="submission" date="2020-08" db="EMBL/GenBank/DDBJ databases">
        <title>Multicomponent nature underlies the extraordinary mechanical properties of spider dragline silk.</title>
        <authorList>
            <person name="Kono N."/>
            <person name="Nakamura H."/>
            <person name="Mori M."/>
            <person name="Yoshida Y."/>
            <person name="Ohtoshi R."/>
            <person name="Malay A.D."/>
            <person name="Moran D.A.P."/>
            <person name="Tomita M."/>
            <person name="Numata K."/>
            <person name="Arakawa K."/>
        </authorList>
    </citation>
    <scope>NUCLEOTIDE SEQUENCE</scope>
</reference>